<name>A0A2K8YT42_9BACT</name>
<dbReference type="GO" id="GO:0000155">
    <property type="term" value="F:phosphorelay sensor kinase activity"/>
    <property type="evidence" value="ECO:0007669"/>
    <property type="project" value="InterPro"/>
</dbReference>
<keyword evidence="5" id="KW-1185">Reference proteome</keyword>
<keyword evidence="2" id="KW-0732">Signal</keyword>
<sequence>MKTLLRICLIAALVWLSGLTAWSQTSALFPIHAIPPDGVLLDKNWKWQAGDDPQWANPTFNDRRWQAIDPTKDIMDLPQLHESRISWLRLHFSLKDSIPHQLALLVWQIGASEIYLDGKRIHQLGNLTSDPHAIRAVNPAGKPISFPVSPSPSHVLAVRYALQPNLTYTTIFLYENRGFKAVVNTMEQSLDQYHQANDFERSSFRIGVIFILAILYLAFYLFYPVQRVYLYFSFYGFFQTCVWSIELYIRFQPRVDVQYLLHLVEFNLSVFDTVLMLWSIYSLLEQPKGRTFKALTVCGILCMMAGNFIYGWGWLLFGFFFLNLINLDVLRIVIRSIKQQRKGSWIILGGSLSFLLGWTLFTIAVLGYIPPPPVDTFSIAHLSIPIAVALYMGYESAIAHRALHHQLIEVERLSQEKQQLLATQNAILERQLVQQTNEVILERQLEEQRVNQLRSDFERRVAEAEMTGLRSQMNPHFIFNCLNSIKLYAIENESEKASEYLTKFSRLIRMVLENSRSERVTLQNELGTLRLYMDMEAMRFKHKLAFQIDVAPDVDAKFLEIPPLLIQPYVENAIWHGLMHKPAGGTVHVQATLPQETLLQLTITDDGVGRTRSAELKSKSASHRKSFGLKMTSERISLVNQIYQTHTQVVIRDLMDTSGQPVGTEVVLQIPI</sequence>
<feature type="transmembrane region" description="Helical" evidence="1">
    <location>
        <begin position="230"/>
        <end position="251"/>
    </location>
</feature>
<evidence type="ECO:0000259" key="3">
    <source>
        <dbReference type="Pfam" id="PF06580"/>
    </source>
</evidence>
<dbReference type="KEGG" id="spir:CWM47_02560"/>
<dbReference type="RefSeq" id="WP_100986218.1">
    <property type="nucleotide sequence ID" value="NZ_CP025096.1"/>
</dbReference>
<feature type="transmembrane region" description="Helical" evidence="1">
    <location>
        <begin position="204"/>
        <end position="223"/>
    </location>
</feature>
<protein>
    <recommendedName>
        <fullName evidence="3">Signal transduction histidine kinase internal region domain-containing protein</fullName>
    </recommendedName>
</protein>
<organism evidence="4 5">
    <name type="scientific">Spirosoma pollinicola</name>
    <dbReference type="NCBI Taxonomy" id="2057025"/>
    <lineage>
        <taxon>Bacteria</taxon>
        <taxon>Pseudomonadati</taxon>
        <taxon>Bacteroidota</taxon>
        <taxon>Cytophagia</taxon>
        <taxon>Cytophagales</taxon>
        <taxon>Cytophagaceae</taxon>
        <taxon>Spirosoma</taxon>
    </lineage>
</organism>
<evidence type="ECO:0000313" key="5">
    <source>
        <dbReference type="Proteomes" id="UP000232883"/>
    </source>
</evidence>
<dbReference type="Pfam" id="PF06580">
    <property type="entry name" value="His_kinase"/>
    <property type="match status" value="1"/>
</dbReference>
<dbReference type="InterPro" id="IPR008979">
    <property type="entry name" value="Galactose-bd-like_sf"/>
</dbReference>
<proteinExistence type="predicted"/>
<feature type="transmembrane region" description="Helical" evidence="1">
    <location>
        <begin position="257"/>
        <end position="280"/>
    </location>
</feature>
<dbReference type="PANTHER" id="PTHR34220">
    <property type="entry name" value="SENSOR HISTIDINE KINASE YPDA"/>
    <property type="match status" value="1"/>
</dbReference>
<dbReference type="SUPFAM" id="SSF55874">
    <property type="entry name" value="ATPase domain of HSP90 chaperone/DNA topoisomerase II/histidine kinase"/>
    <property type="match status" value="1"/>
</dbReference>
<dbReference type="EMBL" id="CP025096">
    <property type="protein sequence ID" value="AUD00795.1"/>
    <property type="molecule type" value="Genomic_DNA"/>
</dbReference>
<dbReference type="InterPro" id="IPR050640">
    <property type="entry name" value="Bact_2-comp_sensor_kinase"/>
</dbReference>
<dbReference type="Gene3D" id="3.30.565.10">
    <property type="entry name" value="Histidine kinase-like ATPase, C-terminal domain"/>
    <property type="match status" value="1"/>
</dbReference>
<keyword evidence="1" id="KW-0812">Transmembrane</keyword>
<feature type="transmembrane region" description="Helical" evidence="1">
    <location>
        <begin position="346"/>
        <end position="370"/>
    </location>
</feature>
<dbReference type="OrthoDB" id="6190788at2"/>
<dbReference type="Gene3D" id="2.60.120.260">
    <property type="entry name" value="Galactose-binding domain-like"/>
    <property type="match status" value="1"/>
</dbReference>
<feature type="domain" description="Signal transduction histidine kinase internal region" evidence="3">
    <location>
        <begin position="464"/>
        <end position="544"/>
    </location>
</feature>
<dbReference type="AlphaFoldDB" id="A0A2K8YT42"/>
<evidence type="ECO:0000313" key="4">
    <source>
        <dbReference type="EMBL" id="AUD00795.1"/>
    </source>
</evidence>
<evidence type="ECO:0000256" key="2">
    <source>
        <dbReference type="SAM" id="SignalP"/>
    </source>
</evidence>
<dbReference type="SUPFAM" id="SSF49785">
    <property type="entry name" value="Galactose-binding domain-like"/>
    <property type="match status" value="1"/>
</dbReference>
<feature type="signal peptide" evidence="2">
    <location>
        <begin position="1"/>
        <end position="23"/>
    </location>
</feature>
<dbReference type="InterPro" id="IPR010559">
    <property type="entry name" value="Sig_transdc_His_kin_internal"/>
</dbReference>
<keyword evidence="1" id="KW-1133">Transmembrane helix</keyword>
<keyword evidence="1" id="KW-0472">Membrane</keyword>
<reference evidence="4 5" key="1">
    <citation type="submission" date="2017-11" db="EMBL/GenBank/DDBJ databases">
        <title>Taxonomic description and genome sequences of Spirosoma HA7 sp. nov., isolated from pollen microhabitat of Corylus avellana.</title>
        <authorList>
            <person name="Ambika Manirajan B."/>
            <person name="Suarez C."/>
            <person name="Ratering S."/>
            <person name="Geissler-Plaum R."/>
            <person name="Cardinale M."/>
            <person name="Sylvia S."/>
        </authorList>
    </citation>
    <scope>NUCLEOTIDE SEQUENCE [LARGE SCALE GENOMIC DNA]</scope>
    <source>
        <strain evidence="4 5">HA7</strain>
    </source>
</reference>
<accession>A0A2K8YT42</accession>
<dbReference type="GO" id="GO:0016020">
    <property type="term" value="C:membrane"/>
    <property type="evidence" value="ECO:0007669"/>
    <property type="project" value="InterPro"/>
</dbReference>
<feature type="chain" id="PRO_5014985532" description="Signal transduction histidine kinase internal region domain-containing protein" evidence="2">
    <location>
        <begin position="24"/>
        <end position="672"/>
    </location>
</feature>
<dbReference type="Proteomes" id="UP000232883">
    <property type="component" value="Chromosome"/>
</dbReference>
<evidence type="ECO:0000256" key="1">
    <source>
        <dbReference type="SAM" id="Phobius"/>
    </source>
</evidence>
<dbReference type="PANTHER" id="PTHR34220:SF7">
    <property type="entry name" value="SENSOR HISTIDINE KINASE YPDA"/>
    <property type="match status" value="1"/>
</dbReference>
<feature type="transmembrane region" description="Helical" evidence="1">
    <location>
        <begin position="376"/>
        <end position="394"/>
    </location>
</feature>
<dbReference type="InterPro" id="IPR036890">
    <property type="entry name" value="HATPase_C_sf"/>
</dbReference>
<gene>
    <name evidence="4" type="ORF">CWM47_02560</name>
</gene>